<protein>
    <submittedName>
        <fullName evidence="1">Uncharacterized protein</fullName>
    </submittedName>
</protein>
<sequence>MSSNIDKIVQKNINVTCKGCPIFLSSNPYGYKLNVNNLYIRKIYERYKFKNRLATRYPISDEEREKFEELTVNYLLTKKIIKQ</sequence>
<name>A0A8S5Q1W0_9CAUD</name>
<dbReference type="EMBL" id="BK015557">
    <property type="protein sequence ID" value="DAE12825.1"/>
    <property type="molecule type" value="Genomic_DNA"/>
</dbReference>
<evidence type="ECO:0000313" key="1">
    <source>
        <dbReference type="EMBL" id="DAE12825.1"/>
    </source>
</evidence>
<organism evidence="1">
    <name type="scientific">Siphoviridae sp. ctOrJ23</name>
    <dbReference type="NCBI Taxonomy" id="2825481"/>
    <lineage>
        <taxon>Viruses</taxon>
        <taxon>Duplodnaviria</taxon>
        <taxon>Heunggongvirae</taxon>
        <taxon>Uroviricota</taxon>
        <taxon>Caudoviricetes</taxon>
    </lineage>
</organism>
<proteinExistence type="predicted"/>
<reference evidence="1" key="1">
    <citation type="journal article" date="2021" name="Proc. Natl. Acad. Sci. U.S.A.">
        <title>A Catalog of Tens of Thousands of Viruses from Human Metagenomes Reveals Hidden Associations with Chronic Diseases.</title>
        <authorList>
            <person name="Tisza M.J."/>
            <person name="Buck C.B."/>
        </authorList>
    </citation>
    <scope>NUCLEOTIDE SEQUENCE</scope>
    <source>
        <strain evidence="1">CtOrJ23</strain>
    </source>
</reference>
<accession>A0A8S5Q1W0</accession>